<dbReference type="PROSITE" id="PS51257">
    <property type="entry name" value="PROKAR_LIPOPROTEIN"/>
    <property type="match status" value="1"/>
</dbReference>
<keyword evidence="4" id="KW-0862">Zinc</keyword>
<dbReference type="Gene3D" id="3.10.310.40">
    <property type="match status" value="1"/>
</dbReference>
<accession>A0A9D1UNZ1</accession>
<evidence type="ECO:0000256" key="2">
    <source>
        <dbReference type="ARBA" id="ARBA00004496"/>
    </source>
</evidence>
<name>A0A9D1UNZ1_9FIRM</name>
<proteinExistence type="predicted"/>
<dbReference type="AlphaFoldDB" id="A0A9D1UNZ1"/>
<dbReference type="GO" id="GO:0006419">
    <property type="term" value="P:alanyl-tRNA aminoacylation"/>
    <property type="evidence" value="ECO:0007669"/>
    <property type="project" value="InterPro"/>
</dbReference>
<dbReference type="GO" id="GO:0003676">
    <property type="term" value="F:nucleic acid binding"/>
    <property type="evidence" value="ECO:0007669"/>
    <property type="project" value="InterPro"/>
</dbReference>
<keyword evidence="3" id="KW-0479">Metal-binding</keyword>
<dbReference type="InterPro" id="IPR018164">
    <property type="entry name" value="Ala-tRNA-synth_IIc_N"/>
</dbReference>
<dbReference type="InterPro" id="IPR018163">
    <property type="entry name" value="Thr/Ala-tRNA-synth_IIc_edit"/>
</dbReference>
<evidence type="ECO:0000259" key="5">
    <source>
        <dbReference type="PROSITE" id="PS50860"/>
    </source>
</evidence>
<reference evidence="6" key="2">
    <citation type="submission" date="2021-04" db="EMBL/GenBank/DDBJ databases">
        <authorList>
            <person name="Gilroy R."/>
        </authorList>
    </citation>
    <scope>NUCLEOTIDE SEQUENCE</scope>
    <source>
        <strain evidence="6">ChiGjej6B6-1540</strain>
    </source>
</reference>
<organism evidence="6 7">
    <name type="scientific">Candidatus Flavonifractor merdipullorum</name>
    <dbReference type="NCBI Taxonomy" id="2838590"/>
    <lineage>
        <taxon>Bacteria</taxon>
        <taxon>Bacillati</taxon>
        <taxon>Bacillota</taxon>
        <taxon>Clostridia</taxon>
        <taxon>Eubacteriales</taxon>
        <taxon>Oscillospiraceae</taxon>
        <taxon>Flavonifractor</taxon>
    </lineage>
</organism>
<dbReference type="Gene3D" id="2.40.30.130">
    <property type="match status" value="1"/>
</dbReference>
<dbReference type="InterPro" id="IPR018165">
    <property type="entry name" value="Ala-tRNA-synth_IIc_core"/>
</dbReference>
<evidence type="ECO:0000313" key="6">
    <source>
        <dbReference type="EMBL" id="HIW94318.1"/>
    </source>
</evidence>
<comment type="caution">
    <text evidence="6">The sequence shown here is derived from an EMBL/GenBank/DDBJ whole genome shotgun (WGS) entry which is preliminary data.</text>
</comment>
<comment type="cofactor">
    <cofactor evidence="1">
        <name>Zn(2+)</name>
        <dbReference type="ChEBI" id="CHEBI:29105"/>
    </cofactor>
</comment>
<dbReference type="Proteomes" id="UP000824192">
    <property type="component" value="Unassembled WGS sequence"/>
</dbReference>
<feature type="domain" description="Alanyl-transfer RNA synthetases family profile" evidence="5">
    <location>
        <begin position="1"/>
        <end position="241"/>
    </location>
</feature>
<comment type="subcellular location">
    <subcellularLocation>
        <location evidence="2">Cytoplasm</location>
    </subcellularLocation>
</comment>
<sequence>MKTERIYDQDSHTAQCTAMVTACRAHGEGYQIALDRTCFFPEGGGQYGDRGELRTGDGAVYTVTDTQEEGDVVWHAVQRPLEVGTEVTAQLDWSLRFARMQCHSGEHILSGLFHRLHGLDNVGFHLGDEEMTIDLSGVLTWEEIQNVERLANRAVGENIPIMAEYPDAETLSKLDYRSKLDLTDHVRIVTIPGYDVCACCAPHVKQTGEIGLIHVLSSQNWKGGVRLRVLCGSRAVEDLMEKQVLLTAISGQLSVPQSGTAQAVERLSGALSQAKYDYSTLGKRFAKALAGTLPAGQAALVIEELDPDGLRALVNEALARGVPLCAAFAPAGERYTYIVGSSDTDLRPWVKEMNGALGGRGGGKPGMVQGSVEADEGSIRRWWSTLSH</sequence>
<dbReference type="SUPFAM" id="SSF55186">
    <property type="entry name" value="ThrRS/AlaRS common domain"/>
    <property type="match status" value="1"/>
</dbReference>
<dbReference type="GO" id="GO:0002161">
    <property type="term" value="F:aminoacyl-tRNA deacylase activity"/>
    <property type="evidence" value="ECO:0007669"/>
    <property type="project" value="UniProtKB-ARBA"/>
</dbReference>
<dbReference type="InterPro" id="IPR051335">
    <property type="entry name" value="Alanyl-tRNA_Editing_Enzymes"/>
</dbReference>
<dbReference type="Pfam" id="PF01411">
    <property type="entry name" value="tRNA-synt_2c"/>
    <property type="match status" value="1"/>
</dbReference>
<dbReference type="Gene3D" id="3.30.980.10">
    <property type="entry name" value="Threonyl-trna Synthetase, Chain A, domain 2"/>
    <property type="match status" value="1"/>
</dbReference>
<reference evidence="6" key="1">
    <citation type="journal article" date="2021" name="PeerJ">
        <title>Extensive microbial diversity within the chicken gut microbiome revealed by metagenomics and culture.</title>
        <authorList>
            <person name="Gilroy R."/>
            <person name="Ravi A."/>
            <person name="Getino M."/>
            <person name="Pursley I."/>
            <person name="Horton D.L."/>
            <person name="Alikhan N.F."/>
            <person name="Baker D."/>
            <person name="Gharbi K."/>
            <person name="Hall N."/>
            <person name="Watson M."/>
            <person name="Adriaenssens E.M."/>
            <person name="Foster-Nyarko E."/>
            <person name="Jarju S."/>
            <person name="Secka A."/>
            <person name="Antonio M."/>
            <person name="Oren A."/>
            <person name="Chaudhuri R.R."/>
            <person name="La Ragione R."/>
            <person name="Hildebrand F."/>
            <person name="Pallen M.J."/>
        </authorList>
    </citation>
    <scope>NUCLEOTIDE SEQUENCE</scope>
    <source>
        <strain evidence="6">ChiGjej6B6-1540</strain>
    </source>
</reference>
<dbReference type="PANTHER" id="PTHR43462:SF1">
    <property type="entry name" value="ALANYL-TRNA EDITING PROTEIN AARSD1"/>
    <property type="match status" value="1"/>
</dbReference>
<dbReference type="SMART" id="SM00863">
    <property type="entry name" value="tRNA_SAD"/>
    <property type="match status" value="1"/>
</dbReference>
<dbReference type="InterPro" id="IPR009000">
    <property type="entry name" value="Transl_B-barrel_sf"/>
</dbReference>
<dbReference type="GO" id="GO:0046872">
    <property type="term" value="F:metal ion binding"/>
    <property type="evidence" value="ECO:0007669"/>
    <property type="project" value="UniProtKB-KW"/>
</dbReference>
<dbReference type="PANTHER" id="PTHR43462">
    <property type="entry name" value="ALANYL-TRNA EDITING PROTEIN"/>
    <property type="match status" value="1"/>
</dbReference>
<dbReference type="SUPFAM" id="SSF50447">
    <property type="entry name" value="Translation proteins"/>
    <property type="match status" value="1"/>
</dbReference>
<dbReference type="EMBL" id="DXGA01000154">
    <property type="protein sequence ID" value="HIW94318.1"/>
    <property type="molecule type" value="Genomic_DNA"/>
</dbReference>
<dbReference type="GO" id="GO:0004813">
    <property type="term" value="F:alanine-tRNA ligase activity"/>
    <property type="evidence" value="ECO:0007669"/>
    <property type="project" value="InterPro"/>
</dbReference>
<dbReference type="GO" id="GO:0005524">
    <property type="term" value="F:ATP binding"/>
    <property type="evidence" value="ECO:0007669"/>
    <property type="project" value="InterPro"/>
</dbReference>
<evidence type="ECO:0000256" key="1">
    <source>
        <dbReference type="ARBA" id="ARBA00001947"/>
    </source>
</evidence>
<evidence type="ECO:0000256" key="4">
    <source>
        <dbReference type="ARBA" id="ARBA00022833"/>
    </source>
</evidence>
<dbReference type="GO" id="GO:0005737">
    <property type="term" value="C:cytoplasm"/>
    <property type="evidence" value="ECO:0007669"/>
    <property type="project" value="UniProtKB-SubCell"/>
</dbReference>
<dbReference type="Pfam" id="PF07973">
    <property type="entry name" value="tRNA_SAD"/>
    <property type="match status" value="1"/>
</dbReference>
<protein>
    <submittedName>
        <fullName evidence="6">Alanyl-tRNA editing protein</fullName>
    </submittedName>
</protein>
<evidence type="ECO:0000256" key="3">
    <source>
        <dbReference type="ARBA" id="ARBA00022723"/>
    </source>
</evidence>
<gene>
    <name evidence="6" type="ORF">H9868_07240</name>
</gene>
<dbReference type="PROSITE" id="PS50860">
    <property type="entry name" value="AA_TRNA_LIGASE_II_ALA"/>
    <property type="match status" value="1"/>
</dbReference>
<evidence type="ECO:0000313" key="7">
    <source>
        <dbReference type="Proteomes" id="UP000824192"/>
    </source>
</evidence>
<dbReference type="InterPro" id="IPR012947">
    <property type="entry name" value="tRNA_SAD"/>
</dbReference>